<organism evidence="2 3">
    <name type="scientific">[Torrubiella] hemipterigena</name>
    <dbReference type="NCBI Taxonomy" id="1531966"/>
    <lineage>
        <taxon>Eukaryota</taxon>
        <taxon>Fungi</taxon>
        <taxon>Dikarya</taxon>
        <taxon>Ascomycota</taxon>
        <taxon>Pezizomycotina</taxon>
        <taxon>Sordariomycetes</taxon>
        <taxon>Hypocreomycetidae</taxon>
        <taxon>Hypocreales</taxon>
        <taxon>Clavicipitaceae</taxon>
        <taxon>Clavicipitaceae incertae sedis</taxon>
        <taxon>'Torrubiella' clade</taxon>
    </lineage>
</organism>
<evidence type="ECO:0000256" key="1">
    <source>
        <dbReference type="SAM" id="MobiDB-lite"/>
    </source>
</evidence>
<dbReference type="HOGENOM" id="CLU_061001_0_0_1"/>
<accession>A0A0A1T6M9</accession>
<proteinExistence type="predicted"/>
<feature type="region of interest" description="Disordered" evidence="1">
    <location>
        <begin position="223"/>
        <end position="245"/>
    </location>
</feature>
<feature type="region of interest" description="Disordered" evidence="1">
    <location>
        <begin position="76"/>
        <end position="103"/>
    </location>
</feature>
<dbReference type="OrthoDB" id="184583at2759"/>
<protein>
    <submittedName>
        <fullName evidence="2">Uncharacterized protein</fullName>
    </submittedName>
</protein>
<evidence type="ECO:0000313" key="3">
    <source>
        <dbReference type="Proteomes" id="UP000039046"/>
    </source>
</evidence>
<feature type="compositionally biased region" description="Basic and acidic residues" evidence="1">
    <location>
        <begin position="223"/>
        <end position="232"/>
    </location>
</feature>
<gene>
    <name evidence="2" type="ORF">VHEMI06252</name>
</gene>
<feature type="compositionally biased region" description="Polar residues" evidence="1">
    <location>
        <begin position="76"/>
        <end position="92"/>
    </location>
</feature>
<name>A0A0A1T6M9_9HYPO</name>
<keyword evidence="3" id="KW-1185">Reference proteome</keyword>
<dbReference type="EMBL" id="CDHN01000003">
    <property type="protein sequence ID" value="CEJ90464.1"/>
    <property type="molecule type" value="Genomic_DNA"/>
</dbReference>
<sequence>MAFVQSAPQTIVQIPDELISLFSRNLTFNPEQQAALVQEQTDYQRHQQLLQQQIQNQQPPPPSPAKQIIYSASQHYTHSSHVAQPPSQTSAQPERETQRRSSLPAVTDMVVAEIILKRHGVDPSVLTPSQLQLFRIAHEDQQKRLIELWAICPPNGAENIASLAWSSTSVEQEEQLARARYEQSQQVPLASAGDLQQLNDGRWLQNTVDTEPYMMSGYEEMMEDNRQTESEYTHQASPHSGSKYSRAMDPVYLGADYLRQQQQMEMATQYGAFEHFRGAGSTNDAMDEMQ</sequence>
<dbReference type="STRING" id="1531966.A0A0A1T6M9"/>
<reference evidence="2 3" key="1">
    <citation type="journal article" date="2015" name="Genome Announc.">
        <title>Draft Genome Sequence and Gene Annotation of the Entomopathogenic Fungus Verticillium hemipterigenum.</title>
        <authorList>
            <person name="Horn F."/>
            <person name="Habel A."/>
            <person name="Scharf D.H."/>
            <person name="Dworschak J."/>
            <person name="Brakhage A.A."/>
            <person name="Guthke R."/>
            <person name="Hertweck C."/>
            <person name="Linde J."/>
        </authorList>
    </citation>
    <scope>NUCLEOTIDE SEQUENCE [LARGE SCALE GENOMIC DNA]</scope>
</reference>
<dbReference type="Proteomes" id="UP000039046">
    <property type="component" value="Unassembled WGS sequence"/>
</dbReference>
<evidence type="ECO:0000313" key="2">
    <source>
        <dbReference type="EMBL" id="CEJ90464.1"/>
    </source>
</evidence>
<dbReference type="AlphaFoldDB" id="A0A0A1T6M9"/>
<feature type="compositionally biased region" description="Polar residues" evidence="1">
    <location>
        <begin position="233"/>
        <end position="243"/>
    </location>
</feature>